<keyword evidence="3 6" id="KW-0812">Transmembrane</keyword>
<evidence type="ECO:0000256" key="3">
    <source>
        <dbReference type="ARBA" id="ARBA00022692"/>
    </source>
</evidence>
<dbReference type="GO" id="GO:0005886">
    <property type="term" value="C:plasma membrane"/>
    <property type="evidence" value="ECO:0007669"/>
    <property type="project" value="UniProtKB-SubCell"/>
</dbReference>
<feature type="transmembrane region" description="Helical" evidence="6">
    <location>
        <begin position="183"/>
        <end position="203"/>
    </location>
</feature>
<dbReference type="EMBL" id="CP107028">
    <property type="protein sequence ID" value="UYG98089.1"/>
    <property type="molecule type" value="Genomic_DNA"/>
</dbReference>
<keyword evidence="7" id="KW-0614">Plasmid</keyword>
<dbReference type="Proteomes" id="UP001163104">
    <property type="component" value="Plasmid p1"/>
</dbReference>
<evidence type="ECO:0000256" key="2">
    <source>
        <dbReference type="ARBA" id="ARBA00022475"/>
    </source>
</evidence>
<reference evidence="7" key="1">
    <citation type="submission" date="2022-10" db="EMBL/GenBank/DDBJ databases">
        <title>Mechanism of multi-heavy metal repair in Cytobacillus Firmus M7.</title>
        <authorList>
            <person name="Li X."/>
            <person name="Yu C."/>
        </authorList>
    </citation>
    <scope>NUCLEOTIDE SEQUENCE</scope>
    <source>
        <strain evidence="7">M7</strain>
        <plasmid evidence="7">p1</plasmid>
    </source>
</reference>
<protein>
    <submittedName>
        <fullName evidence="7">Cytochrome c oxidase assembly protein</fullName>
    </submittedName>
</protein>
<feature type="transmembrane region" description="Helical" evidence="6">
    <location>
        <begin position="264"/>
        <end position="283"/>
    </location>
</feature>
<evidence type="ECO:0000313" key="7">
    <source>
        <dbReference type="EMBL" id="UYG98089.1"/>
    </source>
</evidence>
<dbReference type="Pfam" id="PF09678">
    <property type="entry name" value="Caa3_CtaG"/>
    <property type="match status" value="1"/>
</dbReference>
<accession>A0AA46P905</accession>
<name>A0AA46P905_CYTFI</name>
<feature type="transmembrane region" description="Helical" evidence="6">
    <location>
        <begin position="40"/>
        <end position="59"/>
    </location>
</feature>
<keyword evidence="2" id="KW-1003">Cell membrane</keyword>
<feature type="transmembrane region" description="Helical" evidence="6">
    <location>
        <begin position="148"/>
        <end position="171"/>
    </location>
</feature>
<evidence type="ECO:0000313" key="8">
    <source>
        <dbReference type="Proteomes" id="UP001163104"/>
    </source>
</evidence>
<proteinExistence type="predicted"/>
<dbReference type="InterPro" id="IPR019108">
    <property type="entry name" value="Caa3_assmbl_CtaG-rel"/>
</dbReference>
<dbReference type="AlphaFoldDB" id="A0AA46P905"/>
<evidence type="ECO:0000256" key="4">
    <source>
        <dbReference type="ARBA" id="ARBA00022989"/>
    </source>
</evidence>
<dbReference type="RefSeq" id="WP_263600182.1">
    <property type="nucleotide sequence ID" value="NZ_CP107028.1"/>
</dbReference>
<feature type="transmembrane region" description="Helical" evidence="6">
    <location>
        <begin position="105"/>
        <end position="127"/>
    </location>
</feature>
<evidence type="ECO:0000256" key="1">
    <source>
        <dbReference type="ARBA" id="ARBA00004651"/>
    </source>
</evidence>
<feature type="transmembrane region" description="Helical" evidence="6">
    <location>
        <begin position="215"/>
        <end position="235"/>
    </location>
</feature>
<keyword evidence="4 6" id="KW-1133">Transmembrane helix</keyword>
<feature type="transmembrane region" description="Helical" evidence="6">
    <location>
        <begin position="79"/>
        <end position="99"/>
    </location>
</feature>
<sequence>MFFYRVYMVFVGLYFLLKPAGALAHNGQKSDLHDYSFFELWNPALLIGVISTFLLYLYFINKNRKANPALSPVSIKRKLSFFSGLIVFYIALGSPLHVLGDSFLFSAHMLAQSLVYIVMPPLLLMGVEKWMVRSVIKVGLKFKILSMVRIPLIPLLLFNILFSFYHIPLIFDKVVSNSTYHNFTHLLLTASAFLLWLPIFPVSDELDKLSHLQKLGYLFGAGILLTPACGLIIFADKSLYDVYLTAPQLWDFITPLDDQQTGGIIMKVVQEIVFGSVIGYIFFSWAKKEQTQNDYIPIINKGKASDGYERQDSYS</sequence>
<comment type="subcellular location">
    <subcellularLocation>
        <location evidence="1">Cell membrane</location>
        <topology evidence="1">Multi-pass membrane protein</topology>
    </subcellularLocation>
</comment>
<evidence type="ECO:0000256" key="6">
    <source>
        <dbReference type="SAM" id="Phobius"/>
    </source>
</evidence>
<geneLocation type="plasmid" evidence="7 8">
    <name>p1</name>
</geneLocation>
<keyword evidence="5 6" id="KW-0472">Membrane</keyword>
<gene>
    <name evidence="7" type="ORF">OD459_26770</name>
</gene>
<organism evidence="7 8">
    <name type="scientific">Cytobacillus firmus</name>
    <name type="common">Bacillus firmus</name>
    <dbReference type="NCBI Taxonomy" id="1399"/>
    <lineage>
        <taxon>Bacteria</taxon>
        <taxon>Bacillati</taxon>
        <taxon>Bacillota</taxon>
        <taxon>Bacilli</taxon>
        <taxon>Bacillales</taxon>
        <taxon>Bacillaceae</taxon>
        <taxon>Cytobacillus</taxon>
    </lineage>
</organism>
<evidence type="ECO:0000256" key="5">
    <source>
        <dbReference type="ARBA" id="ARBA00023136"/>
    </source>
</evidence>